<evidence type="ECO:0000313" key="1">
    <source>
        <dbReference type="EMBL" id="MPC71014.1"/>
    </source>
</evidence>
<name>A0A5B7HR91_PORTR</name>
<accession>A0A5B7HR91</accession>
<dbReference type="Proteomes" id="UP000324222">
    <property type="component" value="Unassembled WGS sequence"/>
</dbReference>
<proteinExistence type="predicted"/>
<sequence>MDEKMRKKHGEKKKKKKWREMKRYYSPSTVPDAMPAVLEAVTALLVLIGLHLDVCTVFVTTRRPCL</sequence>
<keyword evidence="2" id="KW-1185">Reference proteome</keyword>
<organism evidence="1 2">
    <name type="scientific">Portunus trituberculatus</name>
    <name type="common">Swimming crab</name>
    <name type="synonym">Neptunus trituberculatus</name>
    <dbReference type="NCBI Taxonomy" id="210409"/>
    <lineage>
        <taxon>Eukaryota</taxon>
        <taxon>Metazoa</taxon>
        <taxon>Ecdysozoa</taxon>
        <taxon>Arthropoda</taxon>
        <taxon>Crustacea</taxon>
        <taxon>Multicrustacea</taxon>
        <taxon>Malacostraca</taxon>
        <taxon>Eumalacostraca</taxon>
        <taxon>Eucarida</taxon>
        <taxon>Decapoda</taxon>
        <taxon>Pleocyemata</taxon>
        <taxon>Brachyura</taxon>
        <taxon>Eubrachyura</taxon>
        <taxon>Portunoidea</taxon>
        <taxon>Portunidae</taxon>
        <taxon>Portuninae</taxon>
        <taxon>Portunus</taxon>
    </lineage>
</organism>
<dbReference type="EMBL" id="VSRR010032146">
    <property type="protein sequence ID" value="MPC71014.1"/>
    <property type="molecule type" value="Genomic_DNA"/>
</dbReference>
<comment type="caution">
    <text evidence="1">The sequence shown here is derived from an EMBL/GenBank/DDBJ whole genome shotgun (WGS) entry which is preliminary data.</text>
</comment>
<reference evidence="1 2" key="1">
    <citation type="submission" date="2019-05" db="EMBL/GenBank/DDBJ databases">
        <title>Another draft genome of Portunus trituberculatus and its Hox gene families provides insights of decapod evolution.</title>
        <authorList>
            <person name="Jeong J.-H."/>
            <person name="Song I."/>
            <person name="Kim S."/>
            <person name="Choi T."/>
            <person name="Kim D."/>
            <person name="Ryu S."/>
            <person name="Kim W."/>
        </authorList>
    </citation>
    <scope>NUCLEOTIDE SEQUENCE [LARGE SCALE GENOMIC DNA]</scope>
    <source>
        <tissue evidence="1">Muscle</tissue>
    </source>
</reference>
<gene>
    <name evidence="1" type="ORF">E2C01_065281</name>
</gene>
<evidence type="ECO:0000313" key="2">
    <source>
        <dbReference type="Proteomes" id="UP000324222"/>
    </source>
</evidence>
<dbReference type="AlphaFoldDB" id="A0A5B7HR91"/>
<protein>
    <submittedName>
        <fullName evidence="1">Uncharacterized protein</fullName>
    </submittedName>
</protein>